<organism evidence="1 2">
    <name type="scientific">Anas platyrhynchos</name>
    <name type="common">Mallard</name>
    <name type="synonym">Anas boschas</name>
    <dbReference type="NCBI Taxonomy" id="8839"/>
    <lineage>
        <taxon>Eukaryota</taxon>
        <taxon>Metazoa</taxon>
        <taxon>Chordata</taxon>
        <taxon>Craniata</taxon>
        <taxon>Vertebrata</taxon>
        <taxon>Euteleostomi</taxon>
        <taxon>Archelosauria</taxon>
        <taxon>Archosauria</taxon>
        <taxon>Dinosauria</taxon>
        <taxon>Saurischia</taxon>
        <taxon>Theropoda</taxon>
        <taxon>Coelurosauria</taxon>
        <taxon>Aves</taxon>
        <taxon>Neognathae</taxon>
        <taxon>Galloanserae</taxon>
        <taxon>Anseriformes</taxon>
        <taxon>Anatidae</taxon>
        <taxon>Anatinae</taxon>
        <taxon>Anas</taxon>
    </lineage>
</organism>
<reference evidence="2" key="1">
    <citation type="journal article" date="2013" name="Nat. Genet.">
        <title>The duck genome and transcriptome provide insight into an avian influenza virus reservoir species.</title>
        <authorList>
            <person name="Huang Y."/>
            <person name="Li Y."/>
            <person name="Burt D.W."/>
            <person name="Chen H."/>
            <person name="Zhang Y."/>
            <person name="Qian W."/>
            <person name="Kim H."/>
            <person name="Gan S."/>
            <person name="Zhao Y."/>
            <person name="Li J."/>
            <person name="Yi K."/>
            <person name="Feng H."/>
            <person name="Zhu P."/>
            <person name="Li B."/>
            <person name="Liu Q."/>
            <person name="Fairley S."/>
            <person name="Magor K.E."/>
            <person name="Du Z."/>
            <person name="Hu X."/>
            <person name="Goodman L."/>
            <person name="Tafer H."/>
            <person name="Vignal A."/>
            <person name="Lee T."/>
            <person name="Kim K.W."/>
            <person name="Sheng Z."/>
            <person name="An Y."/>
            <person name="Searle S."/>
            <person name="Herrero J."/>
            <person name="Groenen M.A."/>
            <person name="Crooijmans R.P."/>
            <person name="Faraut T."/>
            <person name="Cai Q."/>
            <person name="Webster R.G."/>
            <person name="Aldridge J.R."/>
            <person name="Warren W.C."/>
            <person name="Bartschat S."/>
            <person name="Kehr S."/>
            <person name="Marz M."/>
            <person name="Stadler P.F."/>
            <person name="Smith J."/>
            <person name="Kraus R.H."/>
            <person name="Zhao Y."/>
            <person name="Ren L."/>
            <person name="Fei J."/>
            <person name="Morisson M."/>
            <person name="Kaiser P."/>
            <person name="Griffin D.K."/>
            <person name="Rao M."/>
            <person name="Pitel F."/>
            <person name="Wang J."/>
            <person name="Li N."/>
        </authorList>
    </citation>
    <scope>NUCLEOTIDE SEQUENCE [LARGE SCALE GENOMIC DNA]</scope>
</reference>
<evidence type="ECO:0000313" key="1">
    <source>
        <dbReference type="EMBL" id="EOB07474.1"/>
    </source>
</evidence>
<keyword evidence="2" id="KW-1185">Reference proteome</keyword>
<proteinExistence type="predicted"/>
<accession>R0LP32</accession>
<gene>
    <name evidence="1" type="ORF">Anapl_02008</name>
</gene>
<dbReference type="AlphaFoldDB" id="R0LP32"/>
<dbReference type="EMBL" id="KB742523">
    <property type="protein sequence ID" value="EOB07474.1"/>
    <property type="molecule type" value="Genomic_DNA"/>
</dbReference>
<protein>
    <submittedName>
        <fullName evidence="1">Uncharacterized protein</fullName>
    </submittedName>
</protein>
<name>R0LP32_ANAPL</name>
<dbReference type="Proteomes" id="UP000296049">
    <property type="component" value="Unassembled WGS sequence"/>
</dbReference>
<sequence>MAITRCCSVFLANQRSLLLSCFLPNADLIRRDFWQAVEANQFLDCRAALSQMSCGLSKLEGEGHEVREWLWMYFQNSYGDRQHLFSRMVLAYGWRMDIMCLLNFPTRGVKPVQLSAMACGLTGSPGFLPKGTLFLFKAAYVVLIVVV</sequence>
<evidence type="ECO:0000313" key="2">
    <source>
        <dbReference type="Proteomes" id="UP000296049"/>
    </source>
</evidence>